<evidence type="ECO:0000256" key="5">
    <source>
        <dbReference type="ARBA" id="ARBA00022833"/>
    </source>
</evidence>
<feature type="region of interest" description="Disordered" evidence="8">
    <location>
        <begin position="1"/>
        <end position="47"/>
    </location>
</feature>
<dbReference type="GO" id="GO:0005654">
    <property type="term" value="C:nucleoplasm"/>
    <property type="evidence" value="ECO:0007669"/>
    <property type="project" value="UniProtKB-ARBA"/>
</dbReference>
<feature type="domain" description="SANT" evidence="9">
    <location>
        <begin position="140"/>
        <end position="191"/>
    </location>
</feature>
<accession>A0A9J6G085</accession>
<dbReference type="PROSITE" id="PS51293">
    <property type="entry name" value="SANT"/>
    <property type="match status" value="1"/>
</dbReference>
<keyword evidence="6" id="KW-0238">DNA-binding</keyword>
<keyword evidence="5" id="KW-0862">Zinc</keyword>
<comment type="caution">
    <text evidence="10">The sequence shown here is derived from an EMBL/GenBank/DDBJ whole genome shotgun (WGS) entry which is preliminary data.</text>
</comment>
<feature type="compositionally biased region" description="Low complexity" evidence="8">
    <location>
        <begin position="254"/>
        <end position="267"/>
    </location>
</feature>
<dbReference type="GO" id="GO:0032991">
    <property type="term" value="C:protein-containing complex"/>
    <property type="evidence" value="ECO:0007669"/>
    <property type="project" value="UniProtKB-ARBA"/>
</dbReference>
<comment type="subcellular location">
    <subcellularLocation>
        <location evidence="1">Nucleus</location>
    </subcellularLocation>
</comment>
<comment type="similarity">
    <text evidence="2">Belongs to the N-CoR nuclear receptor corepressors family.</text>
</comment>
<dbReference type="GO" id="GO:0003677">
    <property type="term" value="F:DNA binding"/>
    <property type="evidence" value="ECO:0007669"/>
    <property type="project" value="UniProtKB-KW"/>
</dbReference>
<evidence type="ECO:0000256" key="1">
    <source>
        <dbReference type="ARBA" id="ARBA00004123"/>
    </source>
</evidence>
<dbReference type="PANTHER" id="PTHR13992">
    <property type="entry name" value="NUCLEAR RECEPTOR CO-REPRESSOR RELATED NCOR"/>
    <property type="match status" value="1"/>
</dbReference>
<evidence type="ECO:0000313" key="10">
    <source>
        <dbReference type="EMBL" id="KAH9368104.1"/>
    </source>
</evidence>
<dbReference type="GO" id="GO:0008270">
    <property type="term" value="F:zinc ion binding"/>
    <property type="evidence" value="ECO:0007669"/>
    <property type="project" value="UniProtKB-KW"/>
</dbReference>
<evidence type="ECO:0000256" key="3">
    <source>
        <dbReference type="ARBA" id="ARBA00022723"/>
    </source>
</evidence>
<sequence length="281" mass="31841">MLHLKRKAQERQARADSFSASRNRSMSATPHEMGQKGSSVEWKANEQKQRQFFEEQFPELKKTLREQLRLSKSHAKSGKRKRMGADMQVILGLQEPAKEKRRKLHCAIIPPLLSGEQRPPRHVDFRNLVQDPLAELEERHSTNEWDDRDKEIFREMFIQHPKQFDVIASCLGRKSVADCVEYYYLSKKSEDYKQLTRKQGSRVTLRAPQRKTLASSVTERDHASSSVSSSLPTATSAMVMTEKTMIPFSPDAIPGAAATSGSGNAATPAPPLSQDKEYQSD</sequence>
<feature type="compositionally biased region" description="Polar residues" evidence="8">
    <location>
        <begin position="18"/>
        <end position="28"/>
    </location>
</feature>
<evidence type="ECO:0000256" key="7">
    <source>
        <dbReference type="ARBA" id="ARBA00023242"/>
    </source>
</evidence>
<dbReference type="GO" id="GO:0006357">
    <property type="term" value="P:regulation of transcription by RNA polymerase II"/>
    <property type="evidence" value="ECO:0007669"/>
    <property type="project" value="TreeGrafter"/>
</dbReference>
<evidence type="ECO:0000256" key="6">
    <source>
        <dbReference type="ARBA" id="ARBA00023125"/>
    </source>
</evidence>
<gene>
    <name evidence="10" type="ORF">HPB48_013742</name>
</gene>
<dbReference type="Proteomes" id="UP000821853">
    <property type="component" value="Chromosome 2"/>
</dbReference>
<dbReference type="InterPro" id="IPR001005">
    <property type="entry name" value="SANT/Myb"/>
</dbReference>
<dbReference type="OrthoDB" id="10258692at2759"/>
<dbReference type="Gene3D" id="1.10.10.60">
    <property type="entry name" value="Homeodomain-like"/>
    <property type="match status" value="1"/>
</dbReference>
<feature type="region of interest" description="Disordered" evidence="8">
    <location>
        <begin position="201"/>
        <end position="235"/>
    </location>
</feature>
<dbReference type="EMBL" id="JABSTR010000004">
    <property type="protein sequence ID" value="KAH9368104.1"/>
    <property type="molecule type" value="Genomic_DNA"/>
</dbReference>
<dbReference type="VEuPathDB" id="VectorBase:HLOH_050678"/>
<dbReference type="PANTHER" id="PTHR13992:SF39">
    <property type="entry name" value="SMRTER, ISOFORM G"/>
    <property type="match status" value="1"/>
</dbReference>
<keyword evidence="7" id="KW-0539">Nucleus</keyword>
<evidence type="ECO:0000259" key="9">
    <source>
        <dbReference type="PROSITE" id="PS51293"/>
    </source>
</evidence>
<dbReference type="FunFam" id="1.10.10.60:FF:000012">
    <property type="entry name" value="Metastasis-associated 1 family, member 3"/>
    <property type="match status" value="1"/>
</dbReference>
<dbReference type="InterPro" id="IPR009057">
    <property type="entry name" value="Homeodomain-like_sf"/>
</dbReference>
<keyword evidence="3" id="KW-0479">Metal-binding</keyword>
<dbReference type="SUPFAM" id="SSF46689">
    <property type="entry name" value="Homeodomain-like"/>
    <property type="match status" value="1"/>
</dbReference>
<feature type="region of interest" description="Disordered" evidence="8">
    <location>
        <begin position="250"/>
        <end position="281"/>
    </location>
</feature>
<dbReference type="SMART" id="SM00717">
    <property type="entry name" value="SANT"/>
    <property type="match status" value="1"/>
</dbReference>
<name>A0A9J6G085_HAELO</name>
<evidence type="ECO:0000256" key="4">
    <source>
        <dbReference type="ARBA" id="ARBA00022771"/>
    </source>
</evidence>
<dbReference type="InterPro" id="IPR051571">
    <property type="entry name" value="N-CoR_corepressor"/>
</dbReference>
<evidence type="ECO:0000256" key="8">
    <source>
        <dbReference type="SAM" id="MobiDB-lite"/>
    </source>
</evidence>
<evidence type="ECO:0000313" key="11">
    <source>
        <dbReference type="Proteomes" id="UP000821853"/>
    </source>
</evidence>
<keyword evidence="11" id="KW-1185">Reference proteome</keyword>
<dbReference type="CDD" id="cd00167">
    <property type="entry name" value="SANT"/>
    <property type="match status" value="1"/>
</dbReference>
<dbReference type="GO" id="GO:0000785">
    <property type="term" value="C:chromatin"/>
    <property type="evidence" value="ECO:0007669"/>
    <property type="project" value="TreeGrafter"/>
</dbReference>
<dbReference type="AlphaFoldDB" id="A0A9J6G085"/>
<dbReference type="InterPro" id="IPR017884">
    <property type="entry name" value="SANT_dom"/>
</dbReference>
<keyword evidence="4" id="KW-0863">Zinc-finger</keyword>
<proteinExistence type="inferred from homology"/>
<protein>
    <recommendedName>
        <fullName evidence="9">SANT domain-containing protein</fullName>
    </recommendedName>
</protein>
<organism evidence="10 11">
    <name type="scientific">Haemaphysalis longicornis</name>
    <name type="common">Bush tick</name>
    <dbReference type="NCBI Taxonomy" id="44386"/>
    <lineage>
        <taxon>Eukaryota</taxon>
        <taxon>Metazoa</taxon>
        <taxon>Ecdysozoa</taxon>
        <taxon>Arthropoda</taxon>
        <taxon>Chelicerata</taxon>
        <taxon>Arachnida</taxon>
        <taxon>Acari</taxon>
        <taxon>Parasitiformes</taxon>
        <taxon>Ixodida</taxon>
        <taxon>Ixodoidea</taxon>
        <taxon>Ixodidae</taxon>
        <taxon>Haemaphysalinae</taxon>
        <taxon>Haemaphysalis</taxon>
    </lineage>
</organism>
<reference evidence="10 11" key="1">
    <citation type="journal article" date="2020" name="Cell">
        <title>Large-Scale Comparative Analyses of Tick Genomes Elucidate Their Genetic Diversity and Vector Capacities.</title>
        <authorList>
            <consortium name="Tick Genome and Microbiome Consortium (TIGMIC)"/>
            <person name="Jia N."/>
            <person name="Wang J."/>
            <person name="Shi W."/>
            <person name="Du L."/>
            <person name="Sun Y."/>
            <person name="Zhan W."/>
            <person name="Jiang J.F."/>
            <person name="Wang Q."/>
            <person name="Zhang B."/>
            <person name="Ji P."/>
            <person name="Bell-Sakyi L."/>
            <person name="Cui X.M."/>
            <person name="Yuan T.T."/>
            <person name="Jiang B.G."/>
            <person name="Yang W.F."/>
            <person name="Lam T.T."/>
            <person name="Chang Q.C."/>
            <person name="Ding S.J."/>
            <person name="Wang X.J."/>
            <person name="Zhu J.G."/>
            <person name="Ruan X.D."/>
            <person name="Zhao L."/>
            <person name="Wei J.T."/>
            <person name="Ye R.Z."/>
            <person name="Que T.C."/>
            <person name="Du C.H."/>
            <person name="Zhou Y.H."/>
            <person name="Cheng J.X."/>
            <person name="Dai P.F."/>
            <person name="Guo W.B."/>
            <person name="Han X.H."/>
            <person name="Huang E.J."/>
            <person name="Li L.F."/>
            <person name="Wei W."/>
            <person name="Gao Y.C."/>
            <person name="Liu J.Z."/>
            <person name="Shao H.Z."/>
            <person name="Wang X."/>
            <person name="Wang C.C."/>
            <person name="Yang T.C."/>
            <person name="Huo Q.B."/>
            <person name="Li W."/>
            <person name="Chen H.Y."/>
            <person name="Chen S.E."/>
            <person name="Zhou L.G."/>
            <person name="Ni X.B."/>
            <person name="Tian J.H."/>
            <person name="Sheng Y."/>
            <person name="Liu T."/>
            <person name="Pan Y.S."/>
            <person name="Xia L.Y."/>
            <person name="Li J."/>
            <person name="Zhao F."/>
            <person name="Cao W.C."/>
        </authorList>
    </citation>
    <scope>NUCLEOTIDE SEQUENCE [LARGE SCALE GENOMIC DNA]</scope>
    <source>
        <strain evidence="10">HaeL-2018</strain>
    </source>
</reference>
<evidence type="ECO:0000256" key="2">
    <source>
        <dbReference type="ARBA" id="ARBA00010097"/>
    </source>
</evidence>
<dbReference type="Pfam" id="PF00249">
    <property type="entry name" value="Myb_DNA-binding"/>
    <property type="match status" value="1"/>
</dbReference>